<keyword evidence="3 8" id="KW-0378">Hydrolase</keyword>
<dbReference type="PROSITE" id="PS00135">
    <property type="entry name" value="TRYPSIN_SER"/>
    <property type="match status" value="1"/>
</dbReference>
<evidence type="ECO:0000256" key="2">
    <source>
        <dbReference type="ARBA" id="ARBA00022729"/>
    </source>
</evidence>
<evidence type="ECO:0000256" key="1">
    <source>
        <dbReference type="ARBA" id="ARBA00022670"/>
    </source>
</evidence>
<keyword evidence="4 8" id="KW-0720">Serine protease</keyword>
<dbReference type="PRINTS" id="PR00722">
    <property type="entry name" value="CHYMOTRYPSIN"/>
</dbReference>
<name>A0AAW0TF66_SCYPA</name>
<evidence type="ECO:0000256" key="7">
    <source>
        <dbReference type="ARBA" id="ARBA00024195"/>
    </source>
</evidence>
<evidence type="ECO:0000256" key="3">
    <source>
        <dbReference type="ARBA" id="ARBA00022801"/>
    </source>
</evidence>
<dbReference type="GO" id="GO:0004252">
    <property type="term" value="F:serine-type endopeptidase activity"/>
    <property type="evidence" value="ECO:0007669"/>
    <property type="project" value="InterPro"/>
</dbReference>
<evidence type="ECO:0000313" key="10">
    <source>
        <dbReference type="EMBL" id="KAK8386365.1"/>
    </source>
</evidence>
<keyword evidence="1 8" id="KW-0645">Protease</keyword>
<feature type="domain" description="Peptidase S1" evidence="9">
    <location>
        <begin position="126"/>
        <end position="384"/>
    </location>
</feature>
<organism evidence="10 11">
    <name type="scientific">Scylla paramamosain</name>
    <name type="common">Mud crab</name>
    <dbReference type="NCBI Taxonomy" id="85552"/>
    <lineage>
        <taxon>Eukaryota</taxon>
        <taxon>Metazoa</taxon>
        <taxon>Ecdysozoa</taxon>
        <taxon>Arthropoda</taxon>
        <taxon>Crustacea</taxon>
        <taxon>Multicrustacea</taxon>
        <taxon>Malacostraca</taxon>
        <taxon>Eumalacostraca</taxon>
        <taxon>Eucarida</taxon>
        <taxon>Decapoda</taxon>
        <taxon>Pleocyemata</taxon>
        <taxon>Brachyura</taxon>
        <taxon>Eubrachyura</taxon>
        <taxon>Portunoidea</taxon>
        <taxon>Portunidae</taxon>
        <taxon>Portuninae</taxon>
        <taxon>Scylla</taxon>
    </lineage>
</organism>
<dbReference type="AlphaFoldDB" id="A0AAW0TF66"/>
<feature type="domain" description="Peptidase S1" evidence="9">
    <location>
        <begin position="600"/>
        <end position="856"/>
    </location>
</feature>
<evidence type="ECO:0000256" key="8">
    <source>
        <dbReference type="RuleBase" id="RU363034"/>
    </source>
</evidence>
<dbReference type="Proteomes" id="UP001487740">
    <property type="component" value="Unassembled WGS sequence"/>
</dbReference>
<dbReference type="SUPFAM" id="SSF50494">
    <property type="entry name" value="Trypsin-like serine proteases"/>
    <property type="match status" value="2"/>
</dbReference>
<dbReference type="PANTHER" id="PTHR24252:SF7">
    <property type="entry name" value="HYALIN"/>
    <property type="match status" value="1"/>
</dbReference>
<dbReference type="Pfam" id="PF12032">
    <property type="entry name" value="CLIP"/>
    <property type="match status" value="2"/>
</dbReference>
<dbReference type="Gene3D" id="3.30.1640.30">
    <property type="match status" value="2"/>
</dbReference>
<evidence type="ECO:0000256" key="6">
    <source>
        <dbReference type="ARBA" id="ARBA00023180"/>
    </source>
</evidence>
<dbReference type="InterPro" id="IPR018114">
    <property type="entry name" value="TRYPSIN_HIS"/>
</dbReference>
<comment type="similarity">
    <text evidence="7">Belongs to the peptidase S1 family. CLIP subfamily.</text>
</comment>
<dbReference type="CDD" id="cd00190">
    <property type="entry name" value="Tryp_SPc"/>
    <property type="match status" value="2"/>
</dbReference>
<evidence type="ECO:0000313" key="11">
    <source>
        <dbReference type="Proteomes" id="UP001487740"/>
    </source>
</evidence>
<accession>A0AAW0TF66</accession>
<keyword evidence="5" id="KW-1015">Disulfide bond</keyword>
<reference evidence="10 11" key="1">
    <citation type="submission" date="2023-03" db="EMBL/GenBank/DDBJ databases">
        <title>High-quality genome of Scylla paramamosain provides insights in environmental adaptation.</title>
        <authorList>
            <person name="Zhang L."/>
        </authorList>
    </citation>
    <scope>NUCLEOTIDE SEQUENCE [LARGE SCALE GENOMIC DNA]</scope>
    <source>
        <strain evidence="10">LZ_2023a</strain>
        <tissue evidence="10">Muscle</tissue>
    </source>
</reference>
<evidence type="ECO:0000256" key="5">
    <source>
        <dbReference type="ARBA" id="ARBA00023157"/>
    </source>
</evidence>
<dbReference type="PROSITE" id="PS50240">
    <property type="entry name" value="TRYPSIN_DOM"/>
    <property type="match status" value="2"/>
</dbReference>
<evidence type="ECO:0000259" key="9">
    <source>
        <dbReference type="PROSITE" id="PS50240"/>
    </source>
</evidence>
<keyword evidence="2" id="KW-0732">Signal</keyword>
<dbReference type="InterPro" id="IPR009003">
    <property type="entry name" value="Peptidase_S1_PA"/>
</dbReference>
<keyword evidence="6" id="KW-0325">Glycoprotein</keyword>
<protein>
    <recommendedName>
        <fullName evidence="9">Peptidase S1 domain-containing protein</fullName>
    </recommendedName>
</protein>
<proteinExistence type="inferred from homology"/>
<dbReference type="PANTHER" id="PTHR24252">
    <property type="entry name" value="ACROSIN-RELATED"/>
    <property type="match status" value="1"/>
</dbReference>
<dbReference type="FunFam" id="2.40.10.10:FF:000028">
    <property type="entry name" value="Serine protease easter"/>
    <property type="match status" value="2"/>
</dbReference>
<dbReference type="InterPro" id="IPR033116">
    <property type="entry name" value="TRYPSIN_SER"/>
</dbReference>
<dbReference type="EMBL" id="JARAKH010000031">
    <property type="protein sequence ID" value="KAK8386365.1"/>
    <property type="molecule type" value="Genomic_DNA"/>
</dbReference>
<evidence type="ECO:0000256" key="4">
    <source>
        <dbReference type="ARBA" id="ARBA00022825"/>
    </source>
</evidence>
<keyword evidence="11" id="KW-1185">Reference proteome</keyword>
<dbReference type="PROSITE" id="PS00134">
    <property type="entry name" value="TRYPSIN_HIS"/>
    <property type="match status" value="2"/>
</dbReference>
<dbReference type="Pfam" id="PF00089">
    <property type="entry name" value="Trypsin"/>
    <property type="match status" value="2"/>
</dbReference>
<gene>
    <name evidence="10" type="ORF">O3P69_010793</name>
</gene>
<dbReference type="SMART" id="SM00020">
    <property type="entry name" value="Tryp_SPc"/>
    <property type="match status" value="2"/>
</dbReference>
<comment type="caution">
    <text evidence="10">The sequence shown here is derived from an EMBL/GenBank/DDBJ whole genome shotgun (WGS) entry which is preliminary data.</text>
</comment>
<dbReference type="GO" id="GO:0006508">
    <property type="term" value="P:proteolysis"/>
    <property type="evidence" value="ECO:0007669"/>
    <property type="project" value="UniProtKB-KW"/>
</dbReference>
<dbReference type="InterPro" id="IPR038565">
    <property type="entry name" value="CLIP_sf"/>
</dbReference>
<sequence length="857" mass="92050">MSVAVAVVVVPRARVRLRCYPTSRQSLERRVTWCISSLADTSRQCPAGEDCILLSSCQPLRDLVTNRVPGWQRRVREAQCGRRFTDYRVCCPGRASPTNTTSRPGVSGENLLPSGHNCGQSLLLKILFGEDVMLNGYPWMAILGYENRANPKWQCGGVLLNDRYVLTAAHCAHRNFTVLRGLGSLVTVRLGEHVISTNPDCPQDTSLPIPCAPSPQDFTPQEVIIHRDFNRRRRLSDDIALIRLDRKATLGSAVHPLCLPPAGVDIPSFLGGRDAIVAGWGITETGNSSDILQAAKIPFVEHSVCTRTYPDQLVQEQVCFGGRGRVDSCNMDSGGPLFQVSNDPPRFVLLAILSGGLGICGTPGAPGVYTNVDSYRQWIVESLGHVACAISCGSGGCGGGGSGGVYRRFRLQVGCCCETKNTTAQHWDAPSHPPQYRNQYGNLIAPERVTSHSRSAARSLRRASQSVGGTAGALVLAKKRNKVNMNWRVCCSLVVVAVVAATASAGAARTARQAKQCAANVDCISLRKCRPIQDLVASREPGWQTTVRDAICGQDSDGPRVCCQDSGSNDHIFSTSKPAVDGETLLPKGTACGQSSQHRVVFGEDAPLYAFPWMVLLGYRDRSNPAWKCGGTLISDRYVLTAAHCVHRNFTVASGNGDVVAVRVGEHTISTNPDCAASSAVPCAPAPQDFDPEEVIVHTQFNKRAPVSDDIALIRLSRKVTITTSAHPVCLPPAGLDVQSFLGARDGVVAGWGATENTSSSDILQAAKIPFANKTVCEPFYRGQLVDEQVCFGGRGNVDSCFGDSGGPVFQASNDIPRFTMLGIVSRGLRECGTPGAPAVYTNVAFYTQWVTNNIKP</sequence>
<dbReference type="InterPro" id="IPR043504">
    <property type="entry name" value="Peptidase_S1_PA_chymotrypsin"/>
</dbReference>
<dbReference type="InterPro" id="IPR022700">
    <property type="entry name" value="CLIP"/>
</dbReference>
<dbReference type="Gene3D" id="2.40.10.10">
    <property type="entry name" value="Trypsin-like serine proteases"/>
    <property type="match status" value="4"/>
</dbReference>
<dbReference type="InterPro" id="IPR001314">
    <property type="entry name" value="Peptidase_S1A"/>
</dbReference>
<dbReference type="InterPro" id="IPR001254">
    <property type="entry name" value="Trypsin_dom"/>
</dbReference>